<dbReference type="GO" id="GO:0016020">
    <property type="term" value="C:membrane"/>
    <property type="evidence" value="ECO:0007669"/>
    <property type="project" value="GOC"/>
</dbReference>
<dbReference type="FunFam" id="3.90.550.10:FF:000122">
    <property type="entry name" value="Dolichol-phosphate mannosyltransferase subunit 1"/>
    <property type="match status" value="1"/>
</dbReference>
<dbReference type="STRING" id="1798383.A3D78_03590"/>
<accession>A0A1F5ZZQ6</accession>
<evidence type="ECO:0000259" key="4">
    <source>
        <dbReference type="Pfam" id="PF00535"/>
    </source>
</evidence>
<evidence type="ECO:0000313" key="6">
    <source>
        <dbReference type="Proteomes" id="UP000176253"/>
    </source>
</evidence>
<dbReference type="PANTHER" id="PTHR43398:SF1">
    <property type="entry name" value="DOLICHOL-PHOSPHATE MANNOSYLTRANSFERASE SUBUNIT 1"/>
    <property type="match status" value="1"/>
</dbReference>
<proteinExistence type="inferred from homology"/>
<dbReference type="Pfam" id="PF00535">
    <property type="entry name" value="Glycos_transf_2"/>
    <property type="match status" value="1"/>
</dbReference>
<comment type="caution">
    <text evidence="5">The sequence shown here is derived from an EMBL/GenBank/DDBJ whole genome shotgun (WGS) entry which is preliminary data.</text>
</comment>
<comment type="similarity">
    <text evidence="1">Belongs to the glycosyltransferase 2 family.</text>
</comment>
<dbReference type="EMBL" id="MFJM01000028">
    <property type="protein sequence ID" value="OGG17835.1"/>
    <property type="molecule type" value="Genomic_DNA"/>
</dbReference>
<dbReference type="InterPro" id="IPR001173">
    <property type="entry name" value="Glyco_trans_2-like"/>
</dbReference>
<dbReference type="GO" id="GO:0009247">
    <property type="term" value="P:glycolipid biosynthetic process"/>
    <property type="evidence" value="ECO:0007669"/>
    <property type="project" value="TreeGrafter"/>
</dbReference>
<dbReference type="InterPro" id="IPR039528">
    <property type="entry name" value="DPM1-like"/>
</dbReference>
<keyword evidence="2" id="KW-0328">Glycosyltransferase</keyword>
<reference evidence="5 6" key="1">
    <citation type="journal article" date="2016" name="Nat. Commun.">
        <title>Thousands of microbial genomes shed light on interconnected biogeochemical processes in an aquifer system.</title>
        <authorList>
            <person name="Anantharaman K."/>
            <person name="Brown C.T."/>
            <person name="Hug L.A."/>
            <person name="Sharon I."/>
            <person name="Castelle C.J."/>
            <person name="Probst A.J."/>
            <person name="Thomas B.C."/>
            <person name="Singh A."/>
            <person name="Wilkins M.J."/>
            <person name="Karaoz U."/>
            <person name="Brodie E.L."/>
            <person name="Williams K.H."/>
            <person name="Hubbard S.S."/>
            <person name="Banfield J.F."/>
        </authorList>
    </citation>
    <scope>NUCLEOTIDE SEQUENCE [LARGE SCALE GENOMIC DNA]</scope>
</reference>
<dbReference type="CDD" id="cd06442">
    <property type="entry name" value="DPM1_like"/>
    <property type="match status" value="1"/>
</dbReference>
<protein>
    <recommendedName>
        <fullName evidence="4">Glycosyltransferase 2-like domain-containing protein</fullName>
    </recommendedName>
</protein>
<dbReference type="Gene3D" id="3.90.550.10">
    <property type="entry name" value="Spore Coat Polysaccharide Biosynthesis Protein SpsA, Chain A"/>
    <property type="match status" value="1"/>
</dbReference>
<dbReference type="GO" id="GO:0004582">
    <property type="term" value="F:dolichyl-phosphate beta-D-mannosyltransferase activity"/>
    <property type="evidence" value="ECO:0007669"/>
    <property type="project" value="InterPro"/>
</dbReference>
<sequence>MPLNNRFSIIIPTYNEKENLITLLPVLKNLYPASNIFIVDDNSQDKTSDFIKKFSRKNKNVHLLQRHSKLGRGSAVIDGLKKALIIGKTDYYLEMDADFSHVPGEIKRLLVKKDPHTLVIGSRYIPGARTVNWPHWRQILSILANFYIRTILKIPLHDFTNGFRLYPKYAAEIIVMTNPAEKGYTTLSETAYILFLNGFKFVEVPTTFVNRKLGKTKISLKEYLQSLTSIIRIKQNYHGSKML</sequence>
<feature type="domain" description="Glycosyltransferase 2-like" evidence="4">
    <location>
        <begin position="8"/>
        <end position="171"/>
    </location>
</feature>
<gene>
    <name evidence="5" type="ORF">A3D78_03590</name>
</gene>
<dbReference type="InterPro" id="IPR029044">
    <property type="entry name" value="Nucleotide-diphossugar_trans"/>
</dbReference>
<dbReference type="AlphaFoldDB" id="A0A1F5ZZQ6"/>
<evidence type="ECO:0000256" key="3">
    <source>
        <dbReference type="ARBA" id="ARBA00022679"/>
    </source>
</evidence>
<dbReference type="Proteomes" id="UP000176253">
    <property type="component" value="Unassembled WGS sequence"/>
</dbReference>
<evidence type="ECO:0000256" key="1">
    <source>
        <dbReference type="ARBA" id="ARBA00006739"/>
    </source>
</evidence>
<organism evidence="5 6">
    <name type="scientific">Candidatus Gottesmanbacteria bacterium RIFCSPHIGHO2_02_FULL_39_14</name>
    <dbReference type="NCBI Taxonomy" id="1798383"/>
    <lineage>
        <taxon>Bacteria</taxon>
        <taxon>Candidatus Gottesmaniibacteriota</taxon>
    </lineage>
</organism>
<evidence type="ECO:0000256" key="2">
    <source>
        <dbReference type="ARBA" id="ARBA00022676"/>
    </source>
</evidence>
<dbReference type="PANTHER" id="PTHR43398">
    <property type="entry name" value="DOLICHOL-PHOSPHATE MANNOSYLTRANSFERASE SUBUNIT 1"/>
    <property type="match status" value="1"/>
</dbReference>
<keyword evidence="3" id="KW-0808">Transferase</keyword>
<name>A0A1F5ZZQ6_9BACT</name>
<dbReference type="SUPFAM" id="SSF53448">
    <property type="entry name" value="Nucleotide-diphospho-sugar transferases"/>
    <property type="match status" value="1"/>
</dbReference>
<evidence type="ECO:0000313" key="5">
    <source>
        <dbReference type="EMBL" id="OGG17835.1"/>
    </source>
</evidence>